<proteinExistence type="inferred from homology"/>
<keyword evidence="3 9" id="KW-0964">Secreted</keyword>
<dbReference type="OMA" id="IRIAYCM"/>
<sequence>MKFHLLFFILLFWVTVLPAKKRYPEYGSLDLRKECRRSKGECRIQCLSNEIRVAFCIRPGTPCCMSSSG</sequence>
<dbReference type="STRING" id="10141.ENSCPOP00000004107"/>
<reference evidence="12" key="1">
    <citation type="journal article" date="2011" name="Nature">
        <title>A high-resolution map of human evolutionary constraint using 29 mammals.</title>
        <authorList>
            <person name="Lindblad-Toh K."/>
            <person name="Garber M."/>
            <person name="Zuk O."/>
            <person name="Lin M.F."/>
            <person name="Parker B.J."/>
            <person name="Washietl S."/>
            <person name="Kheradpour P."/>
            <person name="Ernst J."/>
            <person name="Jordan G."/>
            <person name="Mauceli E."/>
            <person name="Ward L.D."/>
            <person name="Lowe C.B."/>
            <person name="Holloway A.K."/>
            <person name="Clamp M."/>
            <person name="Gnerre S."/>
            <person name="Alfoldi J."/>
            <person name="Beal K."/>
            <person name="Chang J."/>
            <person name="Clawson H."/>
            <person name="Cuff J."/>
            <person name="Di Palma F."/>
            <person name="Fitzgerald S."/>
            <person name="Flicek P."/>
            <person name="Guttman M."/>
            <person name="Hubisz M.J."/>
            <person name="Jaffe D.B."/>
            <person name="Jungreis I."/>
            <person name="Kent W.J."/>
            <person name="Kostka D."/>
            <person name="Lara M."/>
            <person name="Martins A.L."/>
            <person name="Massingham T."/>
            <person name="Moltke I."/>
            <person name="Raney B.J."/>
            <person name="Rasmussen M.D."/>
            <person name="Robinson J."/>
            <person name="Stark A."/>
            <person name="Vilella A.J."/>
            <person name="Wen J."/>
            <person name="Xie X."/>
            <person name="Zody M.C."/>
            <person name="Baldwin J."/>
            <person name="Bloom T."/>
            <person name="Chin C.W."/>
            <person name="Heiman D."/>
            <person name="Nicol R."/>
            <person name="Nusbaum C."/>
            <person name="Young S."/>
            <person name="Wilkinson J."/>
            <person name="Worley K.C."/>
            <person name="Kovar C.L."/>
            <person name="Muzny D.M."/>
            <person name="Gibbs R.A."/>
            <person name="Cree A."/>
            <person name="Dihn H.H."/>
            <person name="Fowler G."/>
            <person name="Jhangiani S."/>
            <person name="Joshi V."/>
            <person name="Lee S."/>
            <person name="Lewis L.R."/>
            <person name="Nazareth L.V."/>
            <person name="Okwuonu G."/>
            <person name="Santibanez J."/>
            <person name="Warren W.C."/>
            <person name="Mardis E.R."/>
            <person name="Weinstock G.M."/>
            <person name="Wilson R.K."/>
            <person name="Delehaunty K."/>
            <person name="Dooling D."/>
            <person name="Fronik C."/>
            <person name="Fulton L."/>
            <person name="Fulton B."/>
            <person name="Graves T."/>
            <person name="Minx P."/>
            <person name="Sodergren E."/>
            <person name="Birney E."/>
            <person name="Margulies E.H."/>
            <person name="Herrero J."/>
            <person name="Green E.D."/>
            <person name="Haussler D."/>
            <person name="Siepel A."/>
            <person name="Goldman N."/>
            <person name="Pollard K.S."/>
            <person name="Pedersen J.S."/>
            <person name="Lander E.S."/>
            <person name="Kellis M."/>
        </authorList>
    </citation>
    <scope>NUCLEOTIDE SEQUENCE [LARGE SCALE GENOMIC DNA]</scope>
    <source>
        <strain evidence="12">2N</strain>
    </source>
</reference>
<dbReference type="InParanoid" id="H0V3E7"/>
<evidence type="ECO:0000256" key="3">
    <source>
        <dbReference type="ARBA" id="ARBA00022525"/>
    </source>
</evidence>
<dbReference type="PANTHER" id="PTHR20515">
    <property type="entry name" value="BETA-DEFENSIN"/>
    <property type="match status" value="1"/>
</dbReference>
<keyword evidence="12" id="KW-1185">Reference proteome</keyword>
<dbReference type="Ensembl" id="ENSCPOT00000004606.3">
    <property type="protein sequence ID" value="ENSCPOP00000004107.3"/>
    <property type="gene ID" value="ENSCPOG00000004557.4"/>
</dbReference>
<dbReference type="eggNOG" id="ENOG502TGN0">
    <property type="taxonomic scope" value="Eukaryota"/>
</dbReference>
<keyword evidence="6 9" id="KW-0211">Defensin</keyword>
<feature type="chain" id="PRO_5011328895" description="Beta-defensin" evidence="9">
    <location>
        <begin position="20"/>
        <end position="69"/>
    </location>
</feature>
<dbReference type="GO" id="GO:0005615">
    <property type="term" value="C:extracellular space"/>
    <property type="evidence" value="ECO:0007669"/>
    <property type="project" value="TreeGrafter"/>
</dbReference>
<dbReference type="CTD" id="245913"/>
<dbReference type="HOGENOM" id="CLU_187020_0_0_1"/>
<dbReference type="AlphaFoldDB" id="H0V3E7"/>
<dbReference type="GO" id="GO:0060326">
    <property type="term" value="P:cell chemotaxis"/>
    <property type="evidence" value="ECO:0007669"/>
    <property type="project" value="TreeGrafter"/>
</dbReference>
<name>H0V3E7_CAVPO</name>
<organism evidence="11 12">
    <name type="scientific">Cavia porcellus</name>
    <name type="common">Guinea pig</name>
    <dbReference type="NCBI Taxonomy" id="10141"/>
    <lineage>
        <taxon>Eukaryota</taxon>
        <taxon>Metazoa</taxon>
        <taxon>Chordata</taxon>
        <taxon>Craniata</taxon>
        <taxon>Vertebrata</taxon>
        <taxon>Euteleostomi</taxon>
        <taxon>Mammalia</taxon>
        <taxon>Eutheria</taxon>
        <taxon>Euarchontoglires</taxon>
        <taxon>Glires</taxon>
        <taxon>Rodentia</taxon>
        <taxon>Hystricomorpha</taxon>
        <taxon>Caviidae</taxon>
        <taxon>Cavia</taxon>
    </lineage>
</organism>
<dbReference type="InterPro" id="IPR025933">
    <property type="entry name" value="Beta_defensin_dom"/>
</dbReference>
<dbReference type="GO" id="GO:0042742">
    <property type="term" value="P:defense response to bacterium"/>
    <property type="evidence" value="ECO:0007669"/>
    <property type="project" value="UniProtKB-UniRule"/>
</dbReference>
<comment type="similarity">
    <text evidence="2 9">Belongs to the beta-defensin family.</text>
</comment>
<keyword evidence="5 9" id="KW-0732">Signal</keyword>
<dbReference type="PANTHER" id="PTHR20515:SF19">
    <property type="entry name" value="BETA-DEFENSIN 110"/>
    <property type="match status" value="1"/>
</dbReference>
<dbReference type="GeneTree" id="ENSGT00390000006761"/>
<keyword evidence="4 9" id="KW-0929">Antimicrobial</keyword>
<evidence type="ECO:0000259" key="10">
    <source>
        <dbReference type="Pfam" id="PF13841"/>
    </source>
</evidence>
<dbReference type="VEuPathDB" id="HostDB:ENSCPOG00000004557"/>
<evidence type="ECO:0000256" key="1">
    <source>
        <dbReference type="ARBA" id="ARBA00004613"/>
    </source>
</evidence>
<evidence type="ECO:0000256" key="2">
    <source>
        <dbReference type="ARBA" id="ARBA00007371"/>
    </source>
</evidence>
<accession>H0V3E7</accession>
<feature type="domain" description="Beta-defensin" evidence="10">
    <location>
        <begin position="34"/>
        <end position="64"/>
    </location>
</feature>
<evidence type="ECO:0000313" key="12">
    <source>
        <dbReference type="Proteomes" id="UP000005447"/>
    </source>
</evidence>
<comment type="subcellular location">
    <subcellularLocation>
        <location evidence="1 9">Secreted</location>
    </subcellularLocation>
</comment>
<comment type="function">
    <text evidence="9">Has antibacterial activity.</text>
</comment>
<evidence type="ECO:0000256" key="5">
    <source>
        <dbReference type="ARBA" id="ARBA00022729"/>
    </source>
</evidence>
<evidence type="ECO:0000256" key="8">
    <source>
        <dbReference type="ARBA" id="ARBA00023157"/>
    </source>
</evidence>
<dbReference type="GO" id="GO:0042056">
    <property type="term" value="F:chemoattractant activity"/>
    <property type="evidence" value="ECO:0007669"/>
    <property type="project" value="TreeGrafter"/>
</dbReference>
<dbReference type="EMBL" id="AAKN02018808">
    <property type="status" value="NOT_ANNOTATED_CDS"/>
    <property type="molecule type" value="Genomic_DNA"/>
</dbReference>
<feature type="signal peptide" evidence="9">
    <location>
        <begin position="1"/>
        <end position="19"/>
    </location>
</feature>
<evidence type="ECO:0000256" key="4">
    <source>
        <dbReference type="ARBA" id="ARBA00022529"/>
    </source>
</evidence>
<dbReference type="GO" id="GO:0031731">
    <property type="term" value="F:CCR6 chemokine receptor binding"/>
    <property type="evidence" value="ECO:0007669"/>
    <property type="project" value="TreeGrafter"/>
</dbReference>
<dbReference type="OrthoDB" id="9827999at2759"/>
<gene>
    <name evidence="11" type="primary">DEFB110</name>
</gene>
<dbReference type="Pfam" id="PF13841">
    <property type="entry name" value="Defensin_beta_2"/>
    <property type="match status" value="1"/>
</dbReference>
<protein>
    <recommendedName>
        <fullName evidence="9">Beta-defensin</fullName>
    </recommendedName>
</protein>
<keyword evidence="7 9" id="KW-0044">Antibiotic</keyword>
<dbReference type="GO" id="GO:0045087">
    <property type="term" value="P:innate immune response"/>
    <property type="evidence" value="ECO:0007669"/>
    <property type="project" value="InterPro"/>
</dbReference>
<evidence type="ECO:0000313" key="11">
    <source>
        <dbReference type="Ensembl" id="ENSCPOP00000004107.3"/>
    </source>
</evidence>
<dbReference type="FunCoup" id="H0V3E7">
    <property type="interactions" value="1"/>
</dbReference>
<keyword evidence="8" id="KW-1015">Disulfide bond</keyword>
<evidence type="ECO:0000256" key="7">
    <source>
        <dbReference type="ARBA" id="ARBA00023022"/>
    </source>
</evidence>
<dbReference type="Proteomes" id="UP000005447">
    <property type="component" value="Unassembled WGS sequence"/>
</dbReference>
<dbReference type="RefSeq" id="XP_003474806.4">
    <property type="nucleotide sequence ID" value="XM_003474758.4"/>
</dbReference>
<reference evidence="11" key="2">
    <citation type="submission" date="2025-08" db="UniProtKB">
        <authorList>
            <consortium name="Ensembl"/>
        </authorList>
    </citation>
    <scope>IDENTIFICATION</scope>
    <source>
        <strain evidence="11">2N</strain>
    </source>
</reference>
<evidence type="ECO:0000256" key="9">
    <source>
        <dbReference type="RuleBase" id="RU231113"/>
    </source>
</evidence>
<dbReference type="KEGG" id="cpoc:100733622"/>
<reference evidence="11" key="3">
    <citation type="submission" date="2025-09" db="UniProtKB">
        <authorList>
            <consortium name="Ensembl"/>
        </authorList>
    </citation>
    <scope>IDENTIFICATION</scope>
    <source>
        <strain evidence="11">2N</strain>
    </source>
</reference>
<dbReference type="GeneID" id="100733622"/>
<evidence type="ECO:0000256" key="6">
    <source>
        <dbReference type="ARBA" id="ARBA00022940"/>
    </source>
</evidence>